<dbReference type="InterPro" id="IPR036366">
    <property type="entry name" value="PGBDSf"/>
</dbReference>
<feature type="compositionally biased region" description="Low complexity" evidence="1">
    <location>
        <begin position="140"/>
        <end position="151"/>
    </location>
</feature>
<proteinExistence type="predicted"/>
<feature type="transmembrane region" description="Helical" evidence="2">
    <location>
        <begin position="98"/>
        <end position="119"/>
    </location>
</feature>
<protein>
    <submittedName>
        <fullName evidence="4">Unannotated protein</fullName>
    </submittedName>
</protein>
<keyword evidence="2" id="KW-0812">Transmembrane</keyword>
<feature type="region of interest" description="Disordered" evidence="1">
    <location>
        <begin position="52"/>
        <end position="89"/>
    </location>
</feature>
<dbReference type="Gene3D" id="1.10.101.10">
    <property type="entry name" value="PGBD-like superfamily/PGBD"/>
    <property type="match status" value="1"/>
</dbReference>
<reference evidence="4" key="1">
    <citation type="submission" date="2020-05" db="EMBL/GenBank/DDBJ databases">
        <authorList>
            <person name="Chiriac C."/>
            <person name="Salcher M."/>
            <person name="Ghai R."/>
            <person name="Kavagutti S V."/>
        </authorList>
    </citation>
    <scope>NUCLEOTIDE SEQUENCE</scope>
</reference>
<sequence length="340" mass="35123">MICPICGNDAGSNPTCAACGNPVAPTDEAMSAVDEVIWSADEPPTAVIPAVVATPSTPGAPRDPTAPSGGQPRPPKDPTSPSASRPRPPKEVLLRRRVVIGGSALLAIVLLIVILVVTVGGGSDKSATTDTTPSTEVDDTAAVTGATGPGANDSVPGPVAGASGVASTESLSKGATGPVVSAVQQALLYRNYEVTVSGVFDDATVLAVKKFQKDINLPVVGKAGPATRAALGLGELRDTEFSSYKQAVTAVVTYLNKGTYGLLPKDALKSLYAFRQITKGKRIVWSLENLEVARLVAEPPAGQGVAALKLLNQSTKREYTLTLCFTQAAPIQWCGLWFYD</sequence>
<dbReference type="InterPro" id="IPR036365">
    <property type="entry name" value="PGBD-like_sf"/>
</dbReference>
<feature type="compositionally biased region" description="Polar residues" evidence="1">
    <location>
        <begin position="125"/>
        <end position="135"/>
    </location>
</feature>
<evidence type="ECO:0000256" key="2">
    <source>
        <dbReference type="SAM" id="Phobius"/>
    </source>
</evidence>
<feature type="region of interest" description="Disordered" evidence="1">
    <location>
        <begin position="123"/>
        <end position="173"/>
    </location>
</feature>
<name>A0A6J7N044_9ZZZZ</name>
<dbReference type="AlphaFoldDB" id="A0A6J7N044"/>
<accession>A0A6J7N044</accession>
<dbReference type="SUPFAM" id="SSF47090">
    <property type="entry name" value="PGBD-like"/>
    <property type="match status" value="1"/>
</dbReference>
<evidence type="ECO:0000313" key="4">
    <source>
        <dbReference type="EMBL" id="CAB4983424.1"/>
    </source>
</evidence>
<organism evidence="4">
    <name type="scientific">freshwater metagenome</name>
    <dbReference type="NCBI Taxonomy" id="449393"/>
    <lineage>
        <taxon>unclassified sequences</taxon>
        <taxon>metagenomes</taxon>
        <taxon>ecological metagenomes</taxon>
    </lineage>
</organism>
<feature type="domain" description="Peptidoglycan binding-like" evidence="3">
    <location>
        <begin position="177"/>
        <end position="231"/>
    </location>
</feature>
<gene>
    <name evidence="4" type="ORF">UFOPK3954_00669</name>
</gene>
<evidence type="ECO:0000256" key="1">
    <source>
        <dbReference type="SAM" id="MobiDB-lite"/>
    </source>
</evidence>
<evidence type="ECO:0000259" key="3">
    <source>
        <dbReference type="Pfam" id="PF01471"/>
    </source>
</evidence>
<keyword evidence="2" id="KW-1133">Transmembrane helix</keyword>
<dbReference type="EMBL" id="CAFBON010000053">
    <property type="protein sequence ID" value="CAB4983424.1"/>
    <property type="molecule type" value="Genomic_DNA"/>
</dbReference>
<dbReference type="Pfam" id="PF01471">
    <property type="entry name" value="PG_binding_1"/>
    <property type="match status" value="1"/>
</dbReference>
<keyword evidence="2" id="KW-0472">Membrane</keyword>
<dbReference type="InterPro" id="IPR002477">
    <property type="entry name" value="Peptidoglycan-bd-like"/>
</dbReference>